<dbReference type="InterPro" id="IPR019775">
    <property type="entry name" value="WD40_repeat_CS"/>
</dbReference>
<evidence type="ECO:0000256" key="3">
    <source>
        <dbReference type="ARBA" id="ARBA00022737"/>
    </source>
</evidence>
<dbReference type="PROSITE" id="PS50225">
    <property type="entry name" value="SOCS"/>
    <property type="match status" value="1"/>
</dbReference>
<protein>
    <submittedName>
        <fullName evidence="8">WD repeat and SOCS box containing 2</fullName>
    </submittedName>
</protein>
<feature type="domain" description="SOCS box" evidence="7">
    <location>
        <begin position="366"/>
        <end position="402"/>
    </location>
</feature>
<keyword evidence="3" id="KW-0677">Repeat</keyword>
<dbReference type="Gene3D" id="2.130.10.10">
    <property type="entry name" value="YVTN repeat-like/Quinoprotein amine dehydrogenase"/>
    <property type="match status" value="2"/>
</dbReference>
<evidence type="ECO:0000256" key="5">
    <source>
        <dbReference type="PROSITE-ProRule" id="PRU00221"/>
    </source>
</evidence>
<dbReference type="PANTHER" id="PTHR15622:SF1">
    <property type="entry name" value="WD REPEAT AND SOCS BOX-CONTAINING PROTEIN 2"/>
    <property type="match status" value="1"/>
</dbReference>
<evidence type="ECO:0000259" key="7">
    <source>
        <dbReference type="PROSITE" id="PS50225"/>
    </source>
</evidence>
<proteinExistence type="predicted"/>
<dbReference type="InterPro" id="IPR020472">
    <property type="entry name" value="WD40_PAC1"/>
</dbReference>
<evidence type="ECO:0000256" key="6">
    <source>
        <dbReference type="SAM" id="MobiDB-lite"/>
    </source>
</evidence>
<dbReference type="PROSITE" id="PS50082">
    <property type="entry name" value="WD_REPEATS_2"/>
    <property type="match status" value="3"/>
</dbReference>
<dbReference type="Pfam" id="PF00400">
    <property type="entry name" value="WD40"/>
    <property type="match status" value="4"/>
</dbReference>
<feature type="region of interest" description="Disordered" evidence="6">
    <location>
        <begin position="69"/>
        <end position="90"/>
    </location>
</feature>
<feature type="repeat" description="WD" evidence="5">
    <location>
        <begin position="246"/>
        <end position="287"/>
    </location>
</feature>
<feature type="repeat" description="WD" evidence="5">
    <location>
        <begin position="204"/>
        <end position="245"/>
    </location>
</feature>
<dbReference type="Gene3D" id="1.10.750.20">
    <property type="entry name" value="SOCS box"/>
    <property type="match status" value="1"/>
</dbReference>
<dbReference type="UniPathway" id="UPA00143"/>
<dbReference type="SUPFAM" id="SSF50978">
    <property type="entry name" value="WD40 repeat-like"/>
    <property type="match status" value="1"/>
</dbReference>
<evidence type="ECO:0000256" key="1">
    <source>
        <dbReference type="ARBA" id="ARBA00004906"/>
    </source>
</evidence>
<dbReference type="PRINTS" id="PR00320">
    <property type="entry name" value="GPROTEINBRPT"/>
</dbReference>
<dbReference type="SUPFAM" id="SSF158235">
    <property type="entry name" value="SOCS box-like"/>
    <property type="match status" value="1"/>
</dbReference>
<dbReference type="SMART" id="SM00969">
    <property type="entry name" value="SOCS_box"/>
    <property type="match status" value="1"/>
</dbReference>
<dbReference type="GO" id="GO:0000209">
    <property type="term" value="P:protein polyubiquitination"/>
    <property type="evidence" value="ECO:0007669"/>
    <property type="project" value="TreeGrafter"/>
</dbReference>
<evidence type="ECO:0000256" key="2">
    <source>
        <dbReference type="ARBA" id="ARBA00022574"/>
    </source>
</evidence>
<organism evidence="8 9">
    <name type="scientific">Callorhinchus milii</name>
    <name type="common">Ghost shark</name>
    <dbReference type="NCBI Taxonomy" id="7868"/>
    <lineage>
        <taxon>Eukaryota</taxon>
        <taxon>Metazoa</taxon>
        <taxon>Chordata</taxon>
        <taxon>Craniata</taxon>
        <taxon>Vertebrata</taxon>
        <taxon>Chondrichthyes</taxon>
        <taxon>Holocephali</taxon>
        <taxon>Chimaeriformes</taxon>
        <taxon>Callorhinchidae</taxon>
        <taxon>Callorhinchus</taxon>
    </lineage>
</organism>
<dbReference type="Ensembl" id="ENSCMIT00000019247.1">
    <property type="protein sequence ID" value="ENSCMIP00000018887.1"/>
    <property type="gene ID" value="ENSCMIG00000008853.1"/>
</dbReference>
<dbReference type="Proteomes" id="UP000314986">
    <property type="component" value="Unassembled WGS sequence"/>
</dbReference>
<reference evidence="9" key="3">
    <citation type="journal article" date="2014" name="Nature">
        <title>Elephant shark genome provides unique insights into gnathostome evolution.</title>
        <authorList>
            <consortium name="International Elephant Shark Genome Sequencing Consortium"/>
            <person name="Venkatesh B."/>
            <person name="Lee A.P."/>
            <person name="Ravi V."/>
            <person name="Maurya A.K."/>
            <person name="Lian M.M."/>
            <person name="Swann J.B."/>
            <person name="Ohta Y."/>
            <person name="Flajnik M.F."/>
            <person name="Sutoh Y."/>
            <person name="Kasahara M."/>
            <person name="Hoon S."/>
            <person name="Gangu V."/>
            <person name="Roy S.W."/>
            <person name="Irimia M."/>
            <person name="Korzh V."/>
            <person name="Kondrychyn I."/>
            <person name="Lim Z.W."/>
            <person name="Tay B.H."/>
            <person name="Tohari S."/>
            <person name="Kong K.W."/>
            <person name="Ho S."/>
            <person name="Lorente-Galdos B."/>
            <person name="Quilez J."/>
            <person name="Marques-Bonet T."/>
            <person name="Raney B.J."/>
            <person name="Ingham P.W."/>
            <person name="Tay A."/>
            <person name="Hillier L.W."/>
            <person name="Minx P."/>
            <person name="Boehm T."/>
            <person name="Wilson R.K."/>
            <person name="Brenner S."/>
            <person name="Warren W.C."/>
        </authorList>
    </citation>
    <scope>NUCLEOTIDE SEQUENCE [LARGE SCALE GENOMIC DNA]</scope>
</reference>
<reference evidence="8" key="4">
    <citation type="submission" date="2025-08" db="UniProtKB">
        <authorList>
            <consortium name="Ensembl"/>
        </authorList>
    </citation>
    <scope>IDENTIFICATION</scope>
</reference>
<evidence type="ECO:0000313" key="9">
    <source>
        <dbReference type="Proteomes" id="UP000314986"/>
    </source>
</evidence>
<dbReference type="GO" id="GO:0035556">
    <property type="term" value="P:intracellular signal transduction"/>
    <property type="evidence" value="ECO:0007669"/>
    <property type="project" value="InterPro"/>
</dbReference>
<reference evidence="9" key="1">
    <citation type="journal article" date="2006" name="Science">
        <title>Ancient noncoding elements conserved in the human genome.</title>
        <authorList>
            <person name="Venkatesh B."/>
            <person name="Kirkness E.F."/>
            <person name="Loh Y.H."/>
            <person name="Halpern A.L."/>
            <person name="Lee A.P."/>
            <person name="Johnson J."/>
            <person name="Dandona N."/>
            <person name="Viswanathan L.D."/>
            <person name="Tay A."/>
            <person name="Venter J.C."/>
            <person name="Strausberg R.L."/>
            <person name="Brenner S."/>
        </authorList>
    </citation>
    <scope>NUCLEOTIDE SEQUENCE [LARGE SCALE GENOMIC DNA]</scope>
</reference>
<accession>A0A4W3HVG8</accession>
<dbReference type="SMART" id="SM00253">
    <property type="entry name" value="SOCS"/>
    <property type="match status" value="1"/>
</dbReference>
<keyword evidence="2 5" id="KW-0853">WD repeat</keyword>
<keyword evidence="9" id="KW-1185">Reference proteome</keyword>
<feature type="compositionally biased region" description="Basic and acidic residues" evidence="6">
    <location>
        <begin position="80"/>
        <end position="90"/>
    </location>
</feature>
<reference evidence="9" key="2">
    <citation type="journal article" date="2007" name="PLoS Biol.">
        <title>Survey sequencing and comparative analysis of the elephant shark (Callorhinchus milii) genome.</title>
        <authorList>
            <person name="Venkatesh B."/>
            <person name="Kirkness E.F."/>
            <person name="Loh Y.H."/>
            <person name="Halpern A.L."/>
            <person name="Lee A.P."/>
            <person name="Johnson J."/>
            <person name="Dandona N."/>
            <person name="Viswanathan L.D."/>
            <person name="Tay A."/>
            <person name="Venter J.C."/>
            <person name="Strausberg R.L."/>
            <person name="Brenner S."/>
        </authorList>
    </citation>
    <scope>NUCLEOTIDE SEQUENCE [LARGE SCALE GENOMIC DNA]</scope>
</reference>
<dbReference type="PANTHER" id="PTHR15622">
    <property type="entry name" value="WD40 REPEAT PROTEIN"/>
    <property type="match status" value="1"/>
</dbReference>
<comment type="pathway">
    <text evidence="1">Protein modification; protein ubiquitination.</text>
</comment>
<keyword evidence="4" id="KW-0833">Ubl conjugation pathway</keyword>
<reference evidence="8" key="5">
    <citation type="submission" date="2025-09" db="UniProtKB">
        <authorList>
            <consortium name="Ensembl"/>
        </authorList>
    </citation>
    <scope>IDENTIFICATION</scope>
</reference>
<dbReference type="GeneTree" id="ENSGT00890000139406"/>
<feature type="repeat" description="WD" evidence="5">
    <location>
        <begin position="160"/>
        <end position="202"/>
    </location>
</feature>
<dbReference type="InterPro" id="IPR001680">
    <property type="entry name" value="WD40_rpt"/>
</dbReference>
<name>A0A4W3HVG8_CALMI</name>
<dbReference type="PROSITE" id="PS00678">
    <property type="entry name" value="WD_REPEATS_1"/>
    <property type="match status" value="1"/>
</dbReference>
<dbReference type="AlphaFoldDB" id="A0A4W3HVG8"/>
<evidence type="ECO:0000256" key="4">
    <source>
        <dbReference type="ARBA" id="ARBA00022786"/>
    </source>
</evidence>
<dbReference type="SMART" id="SM00320">
    <property type="entry name" value="WD40"/>
    <property type="match status" value="5"/>
</dbReference>
<dbReference type="Pfam" id="PF07525">
    <property type="entry name" value="SOCS_box"/>
    <property type="match status" value="1"/>
</dbReference>
<dbReference type="InterPro" id="IPR051983">
    <property type="entry name" value="WSB_SOCS-box_domain"/>
</dbReference>
<dbReference type="PROSITE" id="PS50294">
    <property type="entry name" value="WD_REPEATS_REGION"/>
    <property type="match status" value="3"/>
</dbReference>
<gene>
    <name evidence="8" type="primary">wsb2</name>
</gene>
<evidence type="ECO:0000313" key="8">
    <source>
        <dbReference type="Ensembl" id="ENSCMIP00000018887.1"/>
    </source>
</evidence>
<dbReference type="InterPro" id="IPR036036">
    <property type="entry name" value="SOCS_box-like_dom_sf"/>
</dbReference>
<dbReference type="InterPro" id="IPR036322">
    <property type="entry name" value="WD40_repeat_dom_sf"/>
</dbReference>
<dbReference type="InterPro" id="IPR001496">
    <property type="entry name" value="SOCS_box"/>
</dbReference>
<dbReference type="CDD" id="cd00200">
    <property type="entry name" value="WD40"/>
    <property type="match status" value="1"/>
</dbReference>
<sequence length="402" mass="44943">MFCLLPTARPRLLGKLVPNRSRDTDPRSGLETWSVAFSPDGSYFAWSQGHGIVKLMPWPLADGDEIQKNTNQKKQHIKAGGREKSGSRDKTIDCGQTVWSLAFGVSSAVNGHRGMGSSRQERSSHFPDQTLLLATGLANGEIKLWDVPTGKKKTRFLFHLKGHRAVVRSLAFSPSGSLILVSGSRDKTLHVWDLKQDGKLLRVLTGHSHWVYCCSLSPDANVLCSVGGGRTVLLWNMLSYELIRRLDGHEGDVVSCDFSPDGAMLVTASYDTQAIVWDPHSGEQLMKLRVARRPTPSPFYFANLFYILLMMKRLLRIWCLTLQRPVSIAPLVNGLCCTFHPRGAVLAAGTRDGHVHFWSVPRHLPTLQHRCRVALRSVMSTQQVTYLSIPNKMKQFLAYKIF</sequence>
<dbReference type="InterPro" id="IPR015943">
    <property type="entry name" value="WD40/YVTN_repeat-like_dom_sf"/>
</dbReference>